<proteinExistence type="predicted"/>
<keyword evidence="1" id="KW-1133">Transmembrane helix</keyword>
<dbReference type="EMBL" id="JAQQWE010000006">
    <property type="protein sequence ID" value="KAK7947925.1"/>
    <property type="molecule type" value="Genomic_DNA"/>
</dbReference>
<accession>A0ABR1Q5V2</accession>
<dbReference type="RefSeq" id="XP_066697431.1">
    <property type="nucleotide sequence ID" value="XM_066845033.1"/>
</dbReference>
<sequence>MLAQRTHTPMASTWVRKAADWAKRRGVVALSAVFLLVPIILMYRAYSTTDVEAPRTWRPDRMKPAQVPASAPSVVEAVTNATLGFEKLLVLSVRPSWRTRGLEAAAKLTGLDFTVLPQTPSPDDVLHAFQQKAHGKGVGSAKAWLAHLDVLKYFISSGLETALIVEDDLDWDVSLRTKQMALVVDHVRNFTGVAADDLSTASPYGDAWDVLWLGHCGAEMRPVPAPASVAAAGWSSASQPYFDPLRLNGTGARPHWGLDTLRWKGTGWQHPPAGIRLVQDGGAVCSWAYAVSRRSADKVLARMVQGDNQAFDIGLKDACDRSELNCVTVVPGVMSSYSPPADLGYQSPVRVGDGKGVKGNESDFEGVRGTTPDVVYSARCEALFAEQCIP</sequence>
<comment type="caution">
    <text evidence="2">The sequence shown here is derived from an EMBL/GenBank/DDBJ whole genome shotgun (WGS) entry which is preliminary data.</text>
</comment>
<reference evidence="2 3" key="1">
    <citation type="submission" date="2023-01" db="EMBL/GenBank/DDBJ databases">
        <title>Analysis of 21 Apiospora genomes using comparative genomics revels a genus with tremendous synthesis potential of carbohydrate active enzymes and secondary metabolites.</title>
        <authorList>
            <person name="Sorensen T."/>
        </authorList>
    </citation>
    <scope>NUCLEOTIDE SEQUENCE [LARGE SCALE GENOMIC DNA]</scope>
    <source>
        <strain evidence="2 3">CBS 24483</strain>
    </source>
</reference>
<evidence type="ECO:0000256" key="1">
    <source>
        <dbReference type="SAM" id="Phobius"/>
    </source>
</evidence>
<organism evidence="2 3">
    <name type="scientific">Apiospora aurea</name>
    <dbReference type="NCBI Taxonomy" id="335848"/>
    <lineage>
        <taxon>Eukaryota</taxon>
        <taxon>Fungi</taxon>
        <taxon>Dikarya</taxon>
        <taxon>Ascomycota</taxon>
        <taxon>Pezizomycotina</taxon>
        <taxon>Sordariomycetes</taxon>
        <taxon>Xylariomycetidae</taxon>
        <taxon>Amphisphaeriales</taxon>
        <taxon>Apiosporaceae</taxon>
        <taxon>Apiospora</taxon>
    </lineage>
</organism>
<evidence type="ECO:0008006" key="4">
    <source>
        <dbReference type="Google" id="ProtNLM"/>
    </source>
</evidence>
<feature type="transmembrane region" description="Helical" evidence="1">
    <location>
        <begin position="26"/>
        <end position="46"/>
    </location>
</feature>
<protein>
    <recommendedName>
        <fullName evidence="4">Glycosyltransferase family 25 protein</fullName>
    </recommendedName>
</protein>
<keyword evidence="3" id="KW-1185">Reference proteome</keyword>
<evidence type="ECO:0000313" key="2">
    <source>
        <dbReference type="EMBL" id="KAK7947925.1"/>
    </source>
</evidence>
<keyword evidence="1" id="KW-0812">Transmembrane</keyword>
<name>A0ABR1Q5V2_9PEZI</name>
<gene>
    <name evidence="2" type="ORF">PG986_008811</name>
</gene>
<evidence type="ECO:0000313" key="3">
    <source>
        <dbReference type="Proteomes" id="UP001391051"/>
    </source>
</evidence>
<dbReference type="Proteomes" id="UP001391051">
    <property type="component" value="Unassembled WGS sequence"/>
</dbReference>
<keyword evidence="1" id="KW-0472">Membrane</keyword>
<dbReference type="GeneID" id="92078095"/>